<evidence type="ECO:0000313" key="2">
    <source>
        <dbReference type="EMBL" id="KAG9396772.1"/>
    </source>
</evidence>
<dbReference type="Proteomes" id="UP000717585">
    <property type="component" value="Unassembled WGS sequence"/>
</dbReference>
<reference evidence="2" key="1">
    <citation type="submission" date="2021-05" db="EMBL/GenBank/DDBJ databases">
        <title>A free-living protist that lacks canonical eukaryotic 1 DNA replication and segregation systems.</title>
        <authorList>
            <person name="Salas-Leiva D.E."/>
            <person name="Tromer E.C."/>
            <person name="Curtis B.A."/>
            <person name="Jerlstrom-Hultqvist J."/>
            <person name="Kolisko M."/>
            <person name="Yi Z."/>
            <person name="Salas-Leiva J.S."/>
            <person name="Gallot-Lavallee L."/>
            <person name="Kops G.J.P.L."/>
            <person name="Archibald J.M."/>
            <person name="Simpson A.G.B."/>
            <person name="Roger A.J."/>
        </authorList>
    </citation>
    <scope>NUCLEOTIDE SEQUENCE</scope>
    <source>
        <strain evidence="2">BICM</strain>
    </source>
</reference>
<dbReference type="AlphaFoldDB" id="A0A8J6E679"/>
<gene>
    <name evidence="2" type="ORF">J8273_1808</name>
</gene>
<name>A0A8J6E679_9EUKA</name>
<evidence type="ECO:0000313" key="3">
    <source>
        <dbReference type="Proteomes" id="UP000717585"/>
    </source>
</evidence>
<organism evidence="2 3">
    <name type="scientific">Carpediemonas membranifera</name>
    <dbReference type="NCBI Taxonomy" id="201153"/>
    <lineage>
        <taxon>Eukaryota</taxon>
        <taxon>Metamonada</taxon>
        <taxon>Carpediemonas-like organisms</taxon>
        <taxon>Carpediemonas</taxon>
    </lineage>
</organism>
<feature type="compositionally biased region" description="Basic residues" evidence="1">
    <location>
        <begin position="177"/>
        <end position="191"/>
    </location>
</feature>
<dbReference type="EMBL" id="JAHDYR010000005">
    <property type="protein sequence ID" value="KAG9396772.1"/>
    <property type="molecule type" value="Genomic_DNA"/>
</dbReference>
<evidence type="ECO:0000256" key="1">
    <source>
        <dbReference type="SAM" id="MobiDB-lite"/>
    </source>
</evidence>
<sequence length="191" mass="21614">MIRYDLKDGIVRLIRAVQLFKSELKQMGDAAQEIAELKATVQQLQDAFTAGGNVRETVDLLRQETTMTWKRPASSTMREEAEFLEEIYRSFKFNRISGFAVLARIFLRHRVLWVKDRYGYLAASAVSTAGMAALAERHEMNETEIETLVLRTLSKIPRLTEKNTKPGTGHDGGNRGFHGKKPKRAGTKNSN</sequence>
<keyword evidence="3" id="KW-1185">Reference proteome</keyword>
<comment type="caution">
    <text evidence="2">The sequence shown here is derived from an EMBL/GenBank/DDBJ whole genome shotgun (WGS) entry which is preliminary data.</text>
</comment>
<feature type="region of interest" description="Disordered" evidence="1">
    <location>
        <begin position="159"/>
        <end position="191"/>
    </location>
</feature>
<protein>
    <submittedName>
        <fullName evidence="2">Uncharacterized protein</fullName>
    </submittedName>
</protein>
<proteinExistence type="predicted"/>
<accession>A0A8J6E679</accession>